<evidence type="ECO:0000313" key="2">
    <source>
        <dbReference type="Proteomes" id="UP001240984"/>
    </source>
</evidence>
<comment type="caution">
    <text evidence="1">The sequence shown here is derived from an EMBL/GenBank/DDBJ whole genome shotgun (WGS) entry which is preliminary data.</text>
</comment>
<dbReference type="Proteomes" id="UP001240984">
    <property type="component" value="Unassembled WGS sequence"/>
</dbReference>
<keyword evidence="2" id="KW-1185">Reference proteome</keyword>
<organism evidence="1 2">
    <name type="scientific">Catenuloplanes nepalensis</name>
    <dbReference type="NCBI Taxonomy" id="587533"/>
    <lineage>
        <taxon>Bacteria</taxon>
        <taxon>Bacillati</taxon>
        <taxon>Actinomycetota</taxon>
        <taxon>Actinomycetes</taxon>
        <taxon>Micromonosporales</taxon>
        <taxon>Micromonosporaceae</taxon>
        <taxon>Catenuloplanes</taxon>
    </lineage>
</organism>
<proteinExistence type="predicted"/>
<reference evidence="1 2" key="1">
    <citation type="submission" date="2023-07" db="EMBL/GenBank/DDBJ databases">
        <title>Sequencing the genomes of 1000 actinobacteria strains.</title>
        <authorList>
            <person name="Klenk H.-P."/>
        </authorList>
    </citation>
    <scope>NUCLEOTIDE SEQUENCE [LARGE SCALE GENOMIC DNA]</scope>
    <source>
        <strain evidence="1 2">DSM 44710</strain>
    </source>
</reference>
<sequence>MTDRMDAVILAAVRQGFAVRQTRTGSWVFTRRGITVIARRTPESATEWMYLINSLRGAGLALPPRE</sequence>
<evidence type="ECO:0000313" key="1">
    <source>
        <dbReference type="EMBL" id="MDP9799359.1"/>
    </source>
</evidence>
<dbReference type="RefSeq" id="WP_306838166.1">
    <property type="nucleotide sequence ID" value="NZ_JAUSRA010000001.1"/>
</dbReference>
<accession>A0ABT9N6N8</accession>
<protein>
    <submittedName>
        <fullName evidence="1">Uncharacterized protein</fullName>
    </submittedName>
</protein>
<name>A0ABT9N6N8_9ACTN</name>
<gene>
    <name evidence="1" type="ORF">J2S43_007871</name>
</gene>
<dbReference type="EMBL" id="JAUSRA010000001">
    <property type="protein sequence ID" value="MDP9799359.1"/>
    <property type="molecule type" value="Genomic_DNA"/>
</dbReference>